<name>A0AAF0PZ29_SOLVR</name>
<reference evidence="3" key="1">
    <citation type="submission" date="2023-08" db="EMBL/GenBank/DDBJ databases">
        <title>A de novo genome assembly of Solanum verrucosum Schlechtendal, a Mexican diploid species geographically isolated from the other diploid A-genome species in potato relatives.</title>
        <authorList>
            <person name="Hosaka K."/>
        </authorList>
    </citation>
    <scope>NUCLEOTIDE SEQUENCE</scope>
    <source>
        <tissue evidence="3">Young leaves</tissue>
    </source>
</reference>
<accession>A0AAF0PZ29</accession>
<dbReference type="SUPFAM" id="SSF56219">
    <property type="entry name" value="DNase I-like"/>
    <property type="match status" value="1"/>
</dbReference>
<dbReference type="InterPro" id="IPR036691">
    <property type="entry name" value="Endo/exonu/phosph_ase_sf"/>
</dbReference>
<dbReference type="EMBL" id="CP133612">
    <property type="protein sequence ID" value="WMV10594.1"/>
    <property type="molecule type" value="Genomic_DNA"/>
</dbReference>
<protein>
    <submittedName>
        <fullName evidence="3">Uncharacterized protein</fullName>
    </submittedName>
</protein>
<gene>
    <name evidence="3" type="ORF">MTR67_003979</name>
</gene>
<evidence type="ECO:0000259" key="1">
    <source>
        <dbReference type="Pfam" id="PF03372"/>
    </source>
</evidence>
<dbReference type="InterPro" id="IPR026960">
    <property type="entry name" value="RVT-Znf"/>
</dbReference>
<evidence type="ECO:0000259" key="2">
    <source>
        <dbReference type="Pfam" id="PF13966"/>
    </source>
</evidence>
<dbReference type="Proteomes" id="UP001234989">
    <property type="component" value="Chromosome 1"/>
</dbReference>
<evidence type="ECO:0000313" key="3">
    <source>
        <dbReference type="EMBL" id="WMV10594.1"/>
    </source>
</evidence>
<dbReference type="PANTHER" id="PTHR33710:SF71">
    <property type="entry name" value="ENDONUCLEASE_EXONUCLEASE_PHOSPHATASE DOMAIN-CONTAINING PROTEIN"/>
    <property type="match status" value="1"/>
</dbReference>
<dbReference type="InterPro" id="IPR005135">
    <property type="entry name" value="Endo/exonuclease/phosphatase"/>
</dbReference>
<feature type="domain" description="Endonuclease/exonuclease/phosphatase" evidence="1">
    <location>
        <begin position="86"/>
        <end position="199"/>
    </location>
</feature>
<dbReference type="Gene3D" id="3.60.10.10">
    <property type="entry name" value="Endonuclease/exonuclease/phosphatase"/>
    <property type="match status" value="1"/>
</dbReference>
<dbReference type="Pfam" id="PF03372">
    <property type="entry name" value="Exo_endo_phos"/>
    <property type="match status" value="1"/>
</dbReference>
<dbReference type="Pfam" id="PF13966">
    <property type="entry name" value="zf-RVT"/>
    <property type="match status" value="1"/>
</dbReference>
<keyword evidence="4" id="KW-1185">Reference proteome</keyword>
<dbReference type="AlphaFoldDB" id="A0AAF0PZ29"/>
<sequence>MAKEAVLTQDNVMKRGKTLCSRCFLCGETSETVNHLFLHCKYTHHLWRIFLSLKGISWTMPRKVAEALLCWEEACVHAKDRGVYAPNCIIEREHVWGEVGAVRSLFEGPWIVCGDFNVTRFPSEKRNCRRRSTTMVEFSDFIEDMELIDPQLEGGKYTWFKGDGNNAASRIDRFLFSKEWDDSFTKINQTLLHRLVSDHSPVALQCGEWEQNKSYFKFDNWWLNTDGFVDRIKGWWESFEFTGNPDHILACKLKALKGKLKEWSRTNMGNLGTQKTQILSELVRLEAIQENRVLTEEETTLKASLLMEYEEHLKNEEIAWRQRSRALWLKEGDRNTSYFHKLANAHRRSNHIDQLVVQGTTIMDPERIKGEIIGFYEKLYT</sequence>
<proteinExistence type="predicted"/>
<evidence type="ECO:0000313" key="4">
    <source>
        <dbReference type="Proteomes" id="UP001234989"/>
    </source>
</evidence>
<organism evidence="3 4">
    <name type="scientific">Solanum verrucosum</name>
    <dbReference type="NCBI Taxonomy" id="315347"/>
    <lineage>
        <taxon>Eukaryota</taxon>
        <taxon>Viridiplantae</taxon>
        <taxon>Streptophyta</taxon>
        <taxon>Embryophyta</taxon>
        <taxon>Tracheophyta</taxon>
        <taxon>Spermatophyta</taxon>
        <taxon>Magnoliopsida</taxon>
        <taxon>eudicotyledons</taxon>
        <taxon>Gunneridae</taxon>
        <taxon>Pentapetalae</taxon>
        <taxon>asterids</taxon>
        <taxon>lamiids</taxon>
        <taxon>Solanales</taxon>
        <taxon>Solanaceae</taxon>
        <taxon>Solanoideae</taxon>
        <taxon>Solaneae</taxon>
        <taxon>Solanum</taxon>
    </lineage>
</organism>
<dbReference type="PANTHER" id="PTHR33710">
    <property type="entry name" value="BNAC02G09200D PROTEIN"/>
    <property type="match status" value="1"/>
</dbReference>
<feature type="domain" description="Reverse transcriptase zinc-binding" evidence="2">
    <location>
        <begin position="2"/>
        <end position="47"/>
    </location>
</feature>
<dbReference type="GO" id="GO:0003824">
    <property type="term" value="F:catalytic activity"/>
    <property type="evidence" value="ECO:0007669"/>
    <property type="project" value="InterPro"/>
</dbReference>